<dbReference type="InterPro" id="IPR039901">
    <property type="entry name" value="Kdotransferase"/>
</dbReference>
<gene>
    <name evidence="12" type="ordered locus">SAR116_1133</name>
</gene>
<comment type="pathway">
    <text evidence="2 10">Bacterial outer membrane biogenesis; LPS core biosynthesis.</text>
</comment>
<dbReference type="EMBL" id="CP001751">
    <property type="protein sequence ID" value="ADE39376.1"/>
    <property type="molecule type" value="Genomic_DNA"/>
</dbReference>
<evidence type="ECO:0000256" key="3">
    <source>
        <dbReference type="ARBA" id="ARBA00012621"/>
    </source>
</evidence>
<proteinExistence type="inferred from homology"/>
<dbReference type="eggNOG" id="COG1519">
    <property type="taxonomic scope" value="Bacteria"/>
</dbReference>
<evidence type="ECO:0000259" key="11">
    <source>
        <dbReference type="Pfam" id="PF04413"/>
    </source>
</evidence>
<keyword evidence="10" id="KW-1003">Cell membrane</keyword>
<comment type="catalytic activity">
    <reaction evidence="7 10">
        <text>lipid IVA (E. coli) + CMP-3-deoxy-beta-D-manno-octulosonate = alpha-Kdo-(2-&gt;6)-lipid IVA (E. coli) + CMP + H(+)</text>
        <dbReference type="Rhea" id="RHEA:28066"/>
        <dbReference type="ChEBI" id="CHEBI:15378"/>
        <dbReference type="ChEBI" id="CHEBI:58603"/>
        <dbReference type="ChEBI" id="CHEBI:60364"/>
        <dbReference type="ChEBI" id="CHEBI:60377"/>
        <dbReference type="ChEBI" id="CHEBI:85987"/>
        <dbReference type="EC" id="2.4.99.12"/>
    </reaction>
</comment>
<dbReference type="Pfam" id="PF04413">
    <property type="entry name" value="Glycos_transf_N"/>
    <property type="match status" value="1"/>
</dbReference>
<dbReference type="GO" id="GO:0043842">
    <property type="term" value="F:Kdo transferase activity"/>
    <property type="evidence" value="ECO:0007669"/>
    <property type="project" value="UniProtKB-EC"/>
</dbReference>
<dbReference type="GO" id="GO:0005886">
    <property type="term" value="C:plasma membrane"/>
    <property type="evidence" value="ECO:0007669"/>
    <property type="project" value="UniProtKB-SubCell"/>
</dbReference>
<comment type="similarity">
    <text evidence="10">Belongs to the glycosyltransferase group 1 family.</text>
</comment>
<dbReference type="InterPro" id="IPR038107">
    <property type="entry name" value="Glycos_transf_N_sf"/>
</dbReference>
<dbReference type="PANTHER" id="PTHR42755:SF1">
    <property type="entry name" value="3-DEOXY-D-MANNO-OCTULOSONIC ACID TRANSFERASE, MITOCHONDRIAL-RELATED"/>
    <property type="match status" value="1"/>
</dbReference>
<evidence type="ECO:0000256" key="8">
    <source>
        <dbReference type="PIRSR" id="PIRSR639901-1"/>
    </source>
</evidence>
<evidence type="ECO:0000256" key="9">
    <source>
        <dbReference type="PIRSR" id="PIRSR639901-2"/>
    </source>
</evidence>
<sequence length="428" mass="46799">MISLRLYNFLWTCLYPVIGLLLARRARAGKEDITRLGERYGRYTKTYQRGSIWLHAVSVGETIAALALADALHDEHNDHPPIIITTNTLSAAQMIARAKTRAPITHIYQPLDHAAFIDRFLDMFSPQVAIFMESDFWPNLVTRTAARHIPVIFASAQLSQKAVISWRRQTSIARQIFGCADLILAVDEDQQQHFITLGATASKVHVGGSLKMTPANLSIDADLQKLILNASGKRAIFLAASTHEGEDEAAIAVAQQHADKILTIIAPRHPERGDAIAAMAHASLGQAMPQRSKGQTPDSQTALYVLDSLGEMGSVFDLADVVFLGGSLVPNGGHNPLEPASFGVPIITGTHIFKNEAEFNALFRCDIIHMIDQPDDLGAMVTSVLSCDSRKKQQQAAAAKNYVESARQRPLKVARMIFAVVNAKAVDR</sequence>
<evidence type="ECO:0000256" key="2">
    <source>
        <dbReference type="ARBA" id="ARBA00004713"/>
    </source>
</evidence>
<evidence type="ECO:0000256" key="7">
    <source>
        <dbReference type="ARBA" id="ARBA00049183"/>
    </source>
</evidence>
<dbReference type="SUPFAM" id="SSF53756">
    <property type="entry name" value="UDP-Glycosyltransferase/glycogen phosphorylase"/>
    <property type="match status" value="1"/>
</dbReference>
<organism evidence="12 13">
    <name type="scientific">Puniceispirillum marinum (strain IMCC1322)</name>
    <dbReference type="NCBI Taxonomy" id="488538"/>
    <lineage>
        <taxon>Bacteria</taxon>
        <taxon>Pseudomonadati</taxon>
        <taxon>Pseudomonadota</taxon>
        <taxon>Alphaproteobacteria</taxon>
        <taxon>Candidatus Puniceispirillales</taxon>
        <taxon>Candidatus Puniceispirillaceae</taxon>
        <taxon>Candidatus Puniceispirillum</taxon>
    </lineage>
</organism>
<dbReference type="GO" id="GO:0009244">
    <property type="term" value="P:lipopolysaccharide core region biosynthetic process"/>
    <property type="evidence" value="ECO:0007669"/>
    <property type="project" value="UniProtKB-UniRule"/>
</dbReference>
<dbReference type="Gene3D" id="3.40.50.11720">
    <property type="entry name" value="3-Deoxy-D-manno-octulosonic-acid transferase, N-terminal domain"/>
    <property type="match status" value="1"/>
</dbReference>
<dbReference type="HOGENOM" id="CLU_036146_1_1_5"/>
<dbReference type="UniPathway" id="UPA00958"/>
<feature type="site" description="Transition state stabilizer" evidence="9">
    <location>
        <position position="133"/>
    </location>
</feature>
<dbReference type="Gene3D" id="3.40.50.2000">
    <property type="entry name" value="Glycogen Phosphorylase B"/>
    <property type="match status" value="1"/>
</dbReference>
<feature type="domain" description="3-deoxy-D-manno-octulosonic-acid transferase N-terminal" evidence="11">
    <location>
        <begin position="35"/>
        <end position="212"/>
    </location>
</feature>
<keyword evidence="10" id="KW-0448">Lipopolysaccharide biosynthesis</keyword>
<name>D5BSX9_PUNMI</name>
<dbReference type="InterPro" id="IPR007507">
    <property type="entry name" value="Glycos_transf_N"/>
</dbReference>
<feature type="active site" description="Proton acceptor" evidence="8">
    <location>
        <position position="61"/>
    </location>
</feature>
<dbReference type="KEGG" id="apb:SAR116_1133"/>
<evidence type="ECO:0000256" key="4">
    <source>
        <dbReference type="ARBA" id="ARBA00019077"/>
    </source>
</evidence>
<comment type="subcellular location">
    <subcellularLocation>
        <location evidence="10">Cell membrane</location>
    </subcellularLocation>
</comment>
<keyword evidence="5 10" id="KW-0808">Transferase</keyword>
<keyword evidence="13" id="KW-1185">Reference proteome</keyword>
<evidence type="ECO:0000256" key="5">
    <source>
        <dbReference type="ARBA" id="ARBA00022679"/>
    </source>
</evidence>
<evidence type="ECO:0000313" key="12">
    <source>
        <dbReference type="EMBL" id="ADE39376.1"/>
    </source>
</evidence>
<evidence type="ECO:0000256" key="1">
    <source>
        <dbReference type="ARBA" id="ARBA00003394"/>
    </source>
</evidence>
<dbReference type="EC" id="2.4.99.12" evidence="3 10"/>
<dbReference type="Proteomes" id="UP000007460">
    <property type="component" value="Chromosome"/>
</dbReference>
<dbReference type="AlphaFoldDB" id="D5BSX9"/>
<reference evidence="12 13" key="1">
    <citation type="journal article" date="2010" name="J. Bacteriol.">
        <title>Complete genome sequence of "Candidatus Puniceispirillum marinum" IMCC1322, a representative of the SAR116 clade in the Alphaproteobacteria.</title>
        <authorList>
            <person name="Oh H.M."/>
            <person name="Kwon K.K."/>
            <person name="Kang I."/>
            <person name="Kang S.G."/>
            <person name="Lee J.H."/>
            <person name="Kim S.J."/>
            <person name="Cho J.C."/>
        </authorList>
    </citation>
    <scope>NUCLEOTIDE SEQUENCE [LARGE SCALE GENOMIC DNA]</scope>
    <source>
        <strain evidence="12 13">IMCC1322</strain>
    </source>
</reference>
<dbReference type="GO" id="GO:0009245">
    <property type="term" value="P:lipid A biosynthetic process"/>
    <property type="evidence" value="ECO:0007669"/>
    <property type="project" value="TreeGrafter"/>
</dbReference>
<dbReference type="CAZy" id="GT30">
    <property type="family name" value="Glycosyltransferase Family 30"/>
</dbReference>
<comment type="function">
    <text evidence="1 10">Involved in lipopolysaccharide (LPS) biosynthesis. Catalyzes the transfer of 3-deoxy-D-manno-octulosonate (Kdo) residue(s) from CMP-Kdo to lipid IV(A), the tetraacyldisaccharide-1,4'-bisphosphate precursor of lipid A.</text>
</comment>
<keyword evidence="10" id="KW-0472">Membrane</keyword>
<accession>D5BSX9</accession>
<evidence type="ECO:0000313" key="13">
    <source>
        <dbReference type="Proteomes" id="UP000007460"/>
    </source>
</evidence>
<dbReference type="OrthoDB" id="9789797at2"/>
<dbReference type="STRING" id="488538.SAR116_1133"/>
<feature type="site" description="Transition state stabilizer" evidence="9">
    <location>
        <position position="211"/>
    </location>
</feature>
<dbReference type="PANTHER" id="PTHR42755">
    <property type="entry name" value="3-DEOXY-MANNO-OCTULOSONATE CYTIDYLYLTRANSFERASE"/>
    <property type="match status" value="1"/>
</dbReference>
<dbReference type="RefSeq" id="WP_013046005.1">
    <property type="nucleotide sequence ID" value="NC_014010.1"/>
</dbReference>
<protein>
    <recommendedName>
        <fullName evidence="4 10">3-deoxy-D-manno-octulosonic acid transferase</fullName>
        <shortName evidence="10">Kdo transferase</shortName>
        <ecNumber evidence="3 10">2.4.99.12</ecNumber>
    </recommendedName>
    <alternativeName>
        <fullName evidence="6 10">Lipid IV(A) 3-deoxy-D-manno-octulosonic acid transferase</fullName>
    </alternativeName>
</protein>
<evidence type="ECO:0000256" key="6">
    <source>
        <dbReference type="ARBA" id="ARBA00031445"/>
    </source>
</evidence>
<evidence type="ECO:0000256" key="10">
    <source>
        <dbReference type="RuleBase" id="RU365103"/>
    </source>
</evidence>